<dbReference type="AlphaFoldDB" id="A0A1I3XR81"/>
<keyword evidence="2 5" id="KW-0812">Transmembrane</keyword>
<feature type="transmembrane region" description="Helical" evidence="5">
    <location>
        <begin position="7"/>
        <end position="27"/>
    </location>
</feature>
<comment type="subcellular location">
    <subcellularLocation>
        <location evidence="1">Membrane</location>
        <topology evidence="1">Multi-pass membrane protein</topology>
    </subcellularLocation>
</comment>
<dbReference type="Pfam" id="PF00892">
    <property type="entry name" value="EamA"/>
    <property type="match status" value="2"/>
</dbReference>
<dbReference type="PANTHER" id="PTHR32322:SF9">
    <property type="entry name" value="AMINO-ACID METABOLITE EFFLUX PUMP-RELATED"/>
    <property type="match status" value="1"/>
</dbReference>
<name>A0A1I3XR81_9HYPH</name>
<feature type="domain" description="EamA" evidence="6">
    <location>
        <begin position="144"/>
        <end position="279"/>
    </location>
</feature>
<dbReference type="SUPFAM" id="SSF103481">
    <property type="entry name" value="Multidrug resistance efflux transporter EmrE"/>
    <property type="match status" value="2"/>
</dbReference>
<dbReference type="InterPro" id="IPR000620">
    <property type="entry name" value="EamA_dom"/>
</dbReference>
<evidence type="ECO:0000313" key="8">
    <source>
        <dbReference type="Proteomes" id="UP000198755"/>
    </source>
</evidence>
<evidence type="ECO:0000256" key="5">
    <source>
        <dbReference type="SAM" id="Phobius"/>
    </source>
</evidence>
<sequence length="293" mass="30437">MRPLDILSALIAALALGLAFIAIKIGVAEAPPMLLTALRFTFAAFPAVCFVSPPKARISIVALYGLLIGVGQFGLLFLAIGRGMPVGLASLVIQLQAFVTVLLAWAALGERPSAVQVTAAAVALAGIALIGSARLGSASLGPFLMVVAASLCWGVGNLVGKIAGRIDMFAFTIWSSLASPLPLLGLSLWVDGRDGLHALTHPTLVLALCVAGLAYGGTLIGFGLWSRLLSHYPAGQIAPFALLIPVIGMIAGRIVFLEPLSRIEMAGALLVMAGLTFNVFGERLLARRIRQIP</sequence>
<evidence type="ECO:0000259" key="6">
    <source>
        <dbReference type="Pfam" id="PF00892"/>
    </source>
</evidence>
<feature type="transmembrane region" description="Helical" evidence="5">
    <location>
        <begin position="86"/>
        <end position="108"/>
    </location>
</feature>
<keyword evidence="8" id="KW-1185">Reference proteome</keyword>
<evidence type="ECO:0000256" key="1">
    <source>
        <dbReference type="ARBA" id="ARBA00004141"/>
    </source>
</evidence>
<dbReference type="RefSeq" id="WP_091680243.1">
    <property type="nucleotide sequence ID" value="NZ_FOSN01000004.1"/>
</dbReference>
<keyword evidence="4 5" id="KW-0472">Membrane</keyword>
<feature type="transmembrane region" description="Helical" evidence="5">
    <location>
        <begin position="33"/>
        <end position="51"/>
    </location>
</feature>
<feature type="transmembrane region" description="Helical" evidence="5">
    <location>
        <begin position="139"/>
        <end position="159"/>
    </location>
</feature>
<gene>
    <name evidence="7" type="ORF">SAMN05444581_10426</name>
</gene>
<dbReference type="GO" id="GO:0016020">
    <property type="term" value="C:membrane"/>
    <property type="evidence" value="ECO:0007669"/>
    <property type="project" value="UniProtKB-SubCell"/>
</dbReference>
<feature type="transmembrane region" description="Helical" evidence="5">
    <location>
        <begin position="171"/>
        <end position="190"/>
    </location>
</feature>
<dbReference type="InterPro" id="IPR037185">
    <property type="entry name" value="EmrE-like"/>
</dbReference>
<dbReference type="STRING" id="1612308.SAMN05444581_10426"/>
<evidence type="ECO:0000256" key="3">
    <source>
        <dbReference type="ARBA" id="ARBA00022989"/>
    </source>
</evidence>
<feature type="transmembrane region" description="Helical" evidence="5">
    <location>
        <begin position="58"/>
        <end position="80"/>
    </location>
</feature>
<evidence type="ECO:0000313" key="7">
    <source>
        <dbReference type="EMBL" id="SFK22025.1"/>
    </source>
</evidence>
<dbReference type="PANTHER" id="PTHR32322">
    <property type="entry name" value="INNER MEMBRANE TRANSPORTER"/>
    <property type="match status" value="1"/>
</dbReference>
<dbReference type="EMBL" id="FOSN01000004">
    <property type="protein sequence ID" value="SFK22025.1"/>
    <property type="molecule type" value="Genomic_DNA"/>
</dbReference>
<accession>A0A1I3XR81</accession>
<protein>
    <submittedName>
        <fullName evidence="7">O-acetylserine/cysteine efflux transporter</fullName>
    </submittedName>
</protein>
<feature type="domain" description="EamA" evidence="6">
    <location>
        <begin position="6"/>
        <end position="130"/>
    </location>
</feature>
<reference evidence="7 8" key="1">
    <citation type="submission" date="2016-10" db="EMBL/GenBank/DDBJ databases">
        <authorList>
            <person name="de Groot N.N."/>
        </authorList>
    </citation>
    <scope>NUCLEOTIDE SEQUENCE [LARGE SCALE GENOMIC DNA]</scope>
    <source>
        <strain evidence="7 8">NE2</strain>
    </source>
</reference>
<dbReference type="InterPro" id="IPR050638">
    <property type="entry name" value="AA-Vitamin_Transporters"/>
</dbReference>
<feature type="transmembrane region" description="Helical" evidence="5">
    <location>
        <begin position="202"/>
        <end position="225"/>
    </location>
</feature>
<organism evidence="7 8">
    <name type="scientific">Methylocapsa palsarum</name>
    <dbReference type="NCBI Taxonomy" id="1612308"/>
    <lineage>
        <taxon>Bacteria</taxon>
        <taxon>Pseudomonadati</taxon>
        <taxon>Pseudomonadota</taxon>
        <taxon>Alphaproteobacteria</taxon>
        <taxon>Hyphomicrobiales</taxon>
        <taxon>Beijerinckiaceae</taxon>
        <taxon>Methylocapsa</taxon>
    </lineage>
</organism>
<feature type="transmembrane region" description="Helical" evidence="5">
    <location>
        <begin position="115"/>
        <end position="133"/>
    </location>
</feature>
<keyword evidence="3 5" id="KW-1133">Transmembrane helix</keyword>
<proteinExistence type="predicted"/>
<evidence type="ECO:0000256" key="4">
    <source>
        <dbReference type="ARBA" id="ARBA00023136"/>
    </source>
</evidence>
<evidence type="ECO:0000256" key="2">
    <source>
        <dbReference type="ARBA" id="ARBA00022692"/>
    </source>
</evidence>
<feature type="transmembrane region" description="Helical" evidence="5">
    <location>
        <begin position="237"/>
        <end position="257"/>
    </location>
</feature>
<dbReference type="OrthoDB" id="7158585at2"/>
<dbReference type="Proteomes" id="UP000198755">
    <property type="component" value="Unassembled WGS sequence"/>
</dbReference>